<dbReference type="KEGG" id="dpf:ON006_26360"/>
<evidence type="ECO:0000313" key="1">
    <source>
        <dbReference type="EMBL" id="WAC11244.1"/>
    </source>
</evidence>
<keyword evidence="2" id="KW-1185">Reference proteome</keyword>
<reference evidence="1" key="1">
    <citation type="submission" date="2022-11" db="EMBL/GenBank/DDBJ databases">
        <title>Dyadobacter pollutisoli sp. nov., isolated from plastic dumped soil.</title>
        <authorList>
            <person name="Kim J.M."/>
            <person name="Kim K.R."/>
            <person name="Lee J.K."/>
            <person name="Hao L."/>
            <person name="Jeon C.O."/>
        </authorList>
    </citation>
    <scope>NUCLEOTIDE SEQUENCE</scope>
    <source>
        <strain evidence="1">U1</strain>
    </source>
</reference>
<dbReference type="EMBL" id="CP112998">
    <property type="protein sequence ID" value="WAC11244.1"/>
    <property type="molecule type" value="Genomic_DNA"/>
</dbReference>
<dbReference type="Proteomes" id="UP001164653">
    <property type="component" value="Chromosome"/>
</dbReference>
<organism evidence="1 2">
    <name type="scientific">Dyadobacter pollutisoli</name>
    <dbReference type="NCBI Taxonomy" id="2910158"/>
    <lineage>
        <taxon>Bacteria</taxon>
        <taxon>Pseudomonadati</taxon>
        <taxon>Bacteroidota</taxon>
        <taxon>Cytophagia</taxon>
        <taxon>Cytophagales</taxon>
        <taxon>Spirosomataceae</taxon>
        <taxon>Dyadobacter</taxon>
    </lineage>
</organism>
<proteinExistence type="predicted"/>
<dbReference type="RefSeq" id="WP_244824226.1">
    <property type="nucleotide sequence ID" value="NZ_CP112998.1"/>
</dbReference>
<protein>
    <submittedName>
        <fullName evidence="1">Uncharacterized protein</fullName>
    </submittedName>
</protein>
<name>A0A9E8NBF7_9BACT</name>
<sequence length="255" mass="29543">MKNSIERALKQLLDVKEDRTISIRPYVYDIGQPKHNYNLCFDDEPSANLYYNSFFIKILSYKSTNQALDCLHYHYGLYASPHEFVNFFENEVLDVADLLEGGIPLPSDKRKRRILSGCLKWVRDERLALVAHVEATTRSTIETEIVDVIKEIRNARIEINPQVDPKKLIFLFLALQRLVVDEKNVGVLKYKHTVELPHLLKYFAPFSDNKVDGIRKLTTLLASEKNLQLNIPDYLAAALTKFFFNESITMNTIDF</sequence>
<gene>
    <name evidence="1" type="ORF">ON006_26360</name>
</gene>
<accession>A0A9E8NBF7</accession>
<dbReference type="AlphaFoldDB" id="A0A9E8NBF7"/>
<evidence type="ECO:0000313" key="2">
    <source>
        <dbReference type="Proteomes" id="UP001164653"/>
    </source>
</evidence>